<comment type="caution">
    <text evidence="2">The sequence shown here is derived from an EMBL/GenBank/DDBJ whole genome shotgun (WGS) entry which is preliminary data.</text>
</comment>
<feature type="region of interest" description="Disordered" evidence="1">
    <location>
        <begin position="40"/>
        <end position="75"/>
    </location>
</feature>
<dbReference type="Proteomes" id="UP001642502">
    <property type="component" value="Unassembled WGS sequence"/>
</dbReference>
<accession>A0ABP0DXJ2</accession>
<gene>
    <name evidence="2" type="ORF">SEPCBS119000_004740</name>
</gene>
<keyword evidence="3" id="KW-1185">Reference proteome</keyword>
<organism evidence="2 3">
    <name type="scientific">Sporothrix epigloea</name>
    <dbReference type="NCBI Taxonomy" id="1892477"/>
    <lineage>
        <taxon>Eukaryota</taxon>
        <taxon>Fungi</taxon>
        <taxon>Dikarya</taxon>
        <taxon>Ascomycota</taxon>
        <taxon>Pezizomycotina</taxon>
        <taxon>Sordariomycetes</taxon>
        <taxon>Sordariomycetidae</taxon>
        <taxon>Ophiostomatales</taxon>
        <taxon>Ophiostomataceae</taxon>
        <taxon>Sporothrix</taxon>
    </lineage>
</organism>
<evidence type="ECO:0008006" key="4">
    <source>
        <dbReference type="Google" id="ProtNLM"/>
    </source>
</evidence>
<reference evidence="2 3" key="1">
    <citation type="submission" date="2024-01" db="EMBL/GenBank/DDBJ databases">
        <authorList>
            <person name="Allen C."/>
            <person name="Tagirdzhanova G."/>
        </authorList>
    </citation>
    <scope>NUCLEOTIDE SEQUENCE [LARGE SCALE GENOMIC DNA]</scope>
    <source>
        <strain evidence="2 3">CBS 119000</strain>
    </source>
</reference>
<dbReference type="EMBL" id="CAWUON010000076">
    <property type="protein sequence ID" value="CAK7271697.1"/>
    <property type="molecule type" value="Genomic_DNA"/>
</dbReference>
<dbReference type="CDD" id="cd02440">
    <property type="entry name" value="AdoMet_MTases"/>
    <property type="match status" value="1"/>
</dbReference>
<evidence type="ECO:0000313" key="3">
    <source>
        <dbReference type="Proteomes" id="UP001642502"/>
    </source>
</evidence>
<proteinExistence type="predicted"/>
<dbReference type="SUPFAM" id="SSF53335">
    <property type="entry name" value="S-adenosyl-L-methionine-dependent methyltransferases"/>
    <property type="match status" value="1"/>
</dbReference>
<feature type="compositionally biased region" description="Low complexity" evidence="1">
    <location>
        <begin position="262"/>
        <end position="277"/>
    </location>
</feature>
<evidence type="ECO:0000313" key="2">
    <source>
        <dbReference type="EMBL" id="CAK7271697.1"/>
    </source>
</evidence>
<dbReference type="Gene3D" id="3.40.50.150">
    <property type="entry name" value="Vaccinia Virus protein VP39"/>
    <property type="match status" value="1"/>
</dbReference>
<sequence>IGRAANIKSSTIANSNDGLEKQNDLTRCLSSSSLAASVLAGESHRFPSPVGVTGKRRQIPSSAGPACRPYANSSSKSMIAPKTTFREYCQQLQPPDTARIGGARSDFVRRVQPFTMTSKNRPIHETRAEADRGRKDSAVVCDGQPSAATQKLRARTKSPRKWRLLGRSHSQPAAAKRDLPPPALTVAVAVTVADHPAQNKKPVAFYTLFDYSDQEDGGVEAGELLREACGLGTSGSPDSVHCKRRRSPERKAARAESPPTPEKQQPQQQQYPFRRQPGNNGAPYVRQKQRKLPLSQNVNPSLCQSVPMQAGVHVKGTTPSGPFQDITSRQVVADCIAKTASARTAQTSPKSFSRPFCRASLQFSPSCTPLLALSSTNPDTNALTTERNFCELAAADSTAGAIAHSRPLPSLSSTASSGLLSFAATTAVVPDPSAPLAEDEIWDEYDDLFGEQAAEVSSLAGSSAGVLLQHKVLPVNATTDLLVTTKVNQDRRETEERKETASSITKPFSLPSMNGLTRVSESRGFGNKDAVEDPTVVQVALRVSSMTVSRWLTFGQVLFSPARCVIAEAASPPHGHSVLIIDGLGNDDWSFYAAETYPAAAFFNLSPCAPLPLHRHCGTAAFPLSPRNHCQIQYSSYADRLPFASGRFRAVVFRFPAAARGSDYRNIVDEARRVLKPGGYLELSIMDLELNGMGPRTRRAIRQLKERMSSRIPESQLGAAADAILRFVGVAGFANVKCCRVGIPVSSSSPPRSDRDSIEPGCEARPVQDRCSLAEMMASGRPTANESISSTLARVGRWWHSQCYKDAAPTPTLRQSSGVAERSDIWTNRALLEECEEWQTTFRFTVCYARTPDVKA</sequence>
<protein>
    <recommendedName>
        <fullName evidence="4">Methyltransferase type 11 domain-containing protein</fullName>
    </recommendedName>
</protein>
<name>A0ABP0DXJ2_9PEZI</name>
<feature type="region of interest" description="Disordered" evidence="1">
    <location>
        <begin position="230"/>
        <end position="285"/>
    </location>
</feature>
<dbReference type="InterPro" id="IPR029063">
    <property type="entry name" value="SAM-dependent_MTases_sf"/>
</dbReference>
<evidence type="ECO:0000256" key="1">
    <source>
        <dbReference type="SAM" id="MobiDB-lite"/>
    </source>
</evidence>
<feature type="non-terminal residue" evidence="2">
    <location>
        <position position="1"/>
    </location>
</feature>